<feature type="compositionally biased region" description="Basic residues" evidence="1">
    <location>
        <begin position="222"/>
        <end position="233"/>
    </location>
</feature>
<dbReference type="SUPFAM" id="SSF52113">
    <property type="entry name" value="BRCT domain"/>
    <property type="match status" value="1"/>
</dbReference>
<dbReference type="Gene3D" id="3.40.50.10190">
    <property type="entry name" value="BRCT domain"/>
    <property type="match status" value="1"/>
</dbReference>
<comment type="caution">
    <text evidence="2">The sequence shown here is derived from an EMBL/GenBank/DDBJ whole genome shotgun (WGS) entry which is preliminary data.</text>
</comment>
<accession>A0A9W6SWJ5</accession>
<dbReference type="InterPro" id="IPR036420">
    <property type="entry name" value="BRCT_dom_sf"/>
</dbReference>
<feature type="compositionally biased region" description="Polar residues" evidence="1">
    <location>
        <begin position="237"/>
        <end position="248"/>
    </location>
</feature>
<dbReference type="EMBL" id="BSXU01008898">
    <property type="protein sequence ID" value="GME67610.1"/>
    <property type="molecule type" value="Genomic_DNA"/>
</dbReference>
<evidence type="ECO:0000313" key="3">
    <source>
        <dbReference type="Proteomes" id="UP001165063"/>
    </source>
</evidence>
<dbReference type="AlphaFoldDB" id="A0A9W6SWJ5"/>
<feature type="compositionally biased region" description="Acidic residues" evidence="1">
    <location>
        <begin position="178"/>
        <end position="196"/>
    </location>
</feature>
<keyword evidence="3" id="KW-1185">Reference proteome</keyword>
<feature type="compositionally biased region" description="Basic and acidic residues" evidence="1">
    <location>
        <begin position="168"/>
        <end position="177"/>
    </location>
</feature>
<feature type="compositionally biased region" description="Basic and acidic residues" evidence="1">
    <location>
        <begin position="197"/>
        <end position="208"/>
    </location>
</feature>
<protein>
    <submittedName>
        <fullName evidence="2">Unnamed protein product</fullName>
    </submittedName>
</protein>
<name>A0A9W6SWJ5_AMBMO</name>
<organism evidence="2 3">
    <name type="scientific">Ambrosiozyma monospora</name>
    <name type="common">Yeast</name>
    <name type="synonym">Endomycopsis monosporus</name>
    <dbReference type="NCBI Taxonomy" id="43982"/>
    <lineage>
        <taxon>Eukaryota</taxon>
        <taxon>Fungi</taxon>
        <taxon>Dikarya</taxon>
        <taxon>Ascomycota</taxon>
        <taxon>Saccharomycotina</taxon>
        <taxon>Pichiomycetes</taxon>
        <taxon>Pichiales</taxon>
        <taxon>Pichiaceae</taxon>
        <taxon>Ambrosiozyma</taxon>
    </lineage>
</organism>
<reference evidence="2" key="1">
    <citation type="submission" date="2023-04" db="EMBL/GenBank/DDBJ databases">
        <title>Ambrosiozyma monospora NBRC 1965.</title>
        <authorList>
            <person name="Ichikawa N."/>
            <person name="Sato H."/>
            <person name="Tonouchi N."/>
        </authorList>
    </citation>
    <scope>NUCLEOTIDE SEQUENCE</scope>
    <source>
        <strain evidence="2">NBRC 1965</strain>
    </source>
</reference>
<evidence type="ECO:0000256" key="1">
    <source>
        <dbReference type="SAM" id="MobiDB-lite"/>
    </source>
</evidence>
<dbReference type="OrthoDB" id="251770at2759"/>
<evidence type="ECO:0000313" key="2">
    <source>
        <dbReference type="EMBL" id="GME67610.1"/>
    </source>
</evidence>
<sequence>MSFNLKISTSGFCGVELLHIQKLVSYLGAEYDEVFNSKCDMLIVNLSTLGLTKKNSAKLFSYKYRDIVDIKAPPNLSTQSTKNKINAAKRWNVPVVSLAYIWQTFEKGVLPNILDYQWCIFGPRNSKPATNIMEYARVMSGGTFLTQKKSSSSINDTNSEGVTTTTTVKDHTTTTRNDEDENDETDIEANENDNQFEDPKKFNKEDSQKNSLPVDLPVKLPSPKRNKQLKHWPRLTGQASESQLKSSSMLTPLAQPRFTTKRKRIIEPDGDVSIEDVRQIGYDLRGSKFSKRSKRSVTRTH</sequence>
<feature type="compositionally biased region" description="Polar residues" evidence="1">
    <location>
        <begin position="147"/>
        <end position="162"/>
    </location>
</feature>
<proteinExistence type="predicted"/>
<gene>
    <name evidence="2" type="ORF">Amon01_000888400</name>
</gene>
<feature type="region of interest" description="Disordered" evidence="1">
    <location>
        <begin position="147"/>
        <end position="248"/>
    </location>
</feature>
<dbReference type="Proteomes" id="UP001165063">
    <property type="component" value="Unassembled WGS sequence"/>
</dbReference>